<comment type="caution">
    <text evidence="2">The sequence shown here is derived from an EMBL/GenBank/DDBJ whole genome shotgun (WGS) entry which is preliminary data.</text>
</comment>
<gene>
    <name evidence="2" type="ORF">K8W16_04125</name>
</gene>
<dbReference type="InterPro" id="IPR007214">
    <property type="entry name" value="YbaK/aa-tRNA-synth-assoc-dom"/>
</dbReference>
<dbReference type="GO" id="GO:0002161">
    <property type="term" value="F:aminoacyl-tRNA deacylase activity"/>
    <property type="evidence" value="ECO:0007669"/>
    <property type="project" value="InterPro"/>
</dbReference>
<feature type="domain" description="YbaK/aminoacyl-tRNA synthetase-associated" evidence="1">
    <location>
        <begin position="35"/>
        <end position="146"/>
    </location>
</feature>
<dbReference type="PANTHER" id="PTHR30411:SF0">
    <property type="entry name" value="CYS-TRNA(PRO)_CYS-TRNA(CYS) DEACYLASE YBAK"/>
    <property type="match status" value="1"/>
</dbReference>
<organism evidence="2 3">
    <name type="scientific">Mailhella massiliensis</name>
    <dbReference type="NCBI Taxonomy" id="1903261"/>
    <lineage>
        <taxon>Bacteria</taxon>
        <taxon>Pseudomonadati</taxon>
        <taxon>Thermodesulfobacteriota</taxon>
        <taxon>Desulfovibrionia</taxon>
        <taxon>Desulfovibrionales</taxon>
        <taxon>Desulfovibrionaceae</taxon>
        <taxon>Mailhella</taxon>
    </lineage>
</organism>
<dbReference type="RefSeq" id="WP_304121381.1">
    <property type="nucleotide sequence ID" value="NZ_DYZA01000075.1"/>
</dbReference>
<dbReference type="SUPFAM" id="SSF55826">
    <property type="entry name" value="YbaK/ProRS associated domain"/>
    <property type="match status" value="1"/>
</dbReference>
<name>A0A921DRA4_9BACT</name>
<protein>
    <submittedName>
        <fullName evidence="2">Deacylase</fullName>
    </submittedName>
</protein>
<reference evidence="2" key="1">
    <citation type="journal article" date="2021" name="PeerJ">
        <title>Extensive microbial diversity within the chicken gut microbiome revealed by metagenomics and culture.</title>
        <authorList>
            <person name="Gilroy R."/>
            <person name="Ravi A."/>
            <person name="Getino M."/>
            <person name="Pursley I."/>
            <person name="Horton D.L."/>
            <person name="Alikhan N.F."/>
            <person name="Baker D."/>
            <person name="Gharbi K."/>
            <person name="Hall N."/>
            <person name="Watson M."/>
            <person name="Adriaenssens E.M."/>
            <person name="Foster-Nyarko E."/>
            <person name="Jarju S."/>
            <person name="Secka A."/>
            <person name="Antonio M."/>
            <person name="Oren A."/>
            <person name="Chaudhuri R.R."/>
            <person name="La Ragione R."/>
            <person name="Hildebrand F."/>
            <person name="Pallen M.J."/>
        </authorList>
    </citation>
    <scope>NUCLEOTIDE SEQUENCE</scope>
    <source>
        <strain evidence="2">ChiGjej2B2-19336</strain>
    </source>
</reference>
<evidence type="ECO:0000313" key="3">
    <source>
        <dbReference type="Proteomes" id="UP000698963"/>
    </source>
</evidence>
<dbReference type="PANTHER" id="PTHR30411">
    <property type="entry name" value="CYTOPLASMIC PROTEIN"/>
    <property type="match status" value="1"/>
</dbReference>
<reference evidence="2" key="2">
    <citation type="submission" date="2021-09" db="EMBL/GenBank/DDBJ databases">
        <authorList>
            <person name="Gilroy R."/>
        </authorList>
    </citation>
    <scope>NUCLEOTIDE SEQUENCE</scope>
    <source>
        <strain evidence="2">ChiGjej2B2-19336</strain>
    </source>
</reference>
<dbReference type="InterPro" id="IPR036754">
    <property type="entry name" value="YbaK/aa-tRNA-synt-asso_dom_sf"/>
</dbReference>
<dbReference type="AlphaFoldDB" id="A0A921DRA4"/>
<accession>A0A921DRA4</accession>
<evidence type="ECO:0000259" key="1">
    <source>
        <dbReference type="Pfam" id="PF04073"/>
    </source>
</evidence>
<dbReference type="Pfam" id="PF04073">
    <property type="entry name" value="tRNA_edit"/>
    <property type="match status" value="1"/>
</dbReference>
<sequence>MTDMFNEAPALRILHAAGMEAAGLKYAYEEHGGTRDAAEKLGVDEHLVVKSLVFDNGLEGEERLAVMALIHGDERVSMHKLERLSGIRRLLPSSPDTAFALTGYMPGGICPFGLKTPLPVFVQETLLELPILYINAGVRGMVAALHPSALSLISPIPGDLSGQQRRRTF</sequence>
<evidence type="ECO:0000313" key="2">
    <source>
        <dbReference type="EMBL" id="HJD96816.1"/>
    </source>
</evidence>
<proteinExistence type="predicted"/>
<dbReference type="Gene3D" id="3.90.960.10">
    <property type="entry name" value="YbaK/aminoacyl-tRNA synthetase-associated domain"/>
    <property type="match status" value="1"/>
</dbReference>
<dbReference type="Proteomes" id="UP000698963">
    <property type="component" value="Unassembled WGS sequence"/>
</dbReference>
<dbReference type="EMBL" id="DYZA01000075">
    <property type="protein sequence ID" value="HJD96816.1"/>
    <property type="molecule type" value="Genomic_DNA"/>
</dbReference>